<dbReference type="Proteomes" id="UP000199666">
    <property type="component" value="Unassembled WGS sequence"/>
</dbReference>
<dbReference type="OrthoDB" id="792024at2"/>
<dbReference type="RefSeq" id="WP_090992614.1">
    <property type="nucleotide sequence ID" value="NZ_FOPP01000003.1"/>
</dbReference>
<organism evidence="1 2">
    <name type="scientific">Pedobacter insulae</name>
    <dbReference type="NCBI Taxonomy" id="414048"/>
    <lineage>
        <taxon>Bacteria</taxon>
        <taxon>Pseudomonadati</taxon>
        <taxon>Bacteroidota</taxon>
        <taxon>Sphingobacteriia</taxon>
        <taxon>Sphingobacteriales</taxon>
        <taxon>Sphingobacteriaceae</taxon>
        <taxon>Pedobacter</taxon>
    </lineage>
</organism>
<reference evidence="1 2" key="1">
    <citation type="submission" date="2016-10" db="EMBL/GenBank/DDBJ databases">
        <authorList>
            <person name="de Groot N.N."/>
        </authorList>
    </citation>
    <scope>NUCLEOTIDE SEQUENCE [LARGE SCALE GENOMIC DNA]</scope>
    <source>
        <strain evidence="1 2">DSM 18684</strain>
    </source>
</reference>
<dbReference type="EMBL" id="FOPP01000003">
    <property type="protein sequence ID" value="SFG89615.1"/>
    <property type="molecule type" value="Genomic_DNA"/>
</dbReference>
<dbReference type="STRING" id="414048.SAMN04489864_10390"/>
<protein>
    <submittedName>
        <fullName evidence="1">Uncharacterized protein</fullName>
    </submittedName>
</protein>
<sequence length="225" mass="26349">MNNRVEQALIASLDKFAEAKGIDSIAIEQRLVEVFGKDMNFLEKVAEFDEVFDEQPAFDELREVYFDLLMINFFTSDINKLEEDYLESKEWANIEEETIERGTELLNLLLYINECHDEEIKPGLEDFLKEFLLVEEDEFQDEFHIYEDLISNQQLAESSVEDICSNADLLELSEEMEDLFVPFMTFFLQPNLSEGVQLELIKFSNNKNFDVAVYTLIANFNKIRS</sequence>
<evidence type="ECO:0000313" key="2">
    <source>
        <dbReference type="Proteomes" id="UP000199666"/>
    </source>
</evidence>
<gene>
    <name evidence="1" type="ORF">SAMN04489864_10390</name>
</gene>
<evidence type="ECO:0000313" key="1">
    <source>
        <dbReference type="EMBL" id="SFG89615.1"/>
    </source>
</evidence>
<proteinExistence type="predicted"/>
<dbReference type="AlphaFoldDB" id="A0A1I2VJW4"/>
<name>A0A1I2VJW4_9SPHI</name>
<accession>A0A1I2VJW4</accession>
<keyword evidence="2" id="KW-1185">Reference proteome</keyword>